<dbReference type="RefSeq" id="WP_091280755.1">
    <property type="nucleotide sequence ID" value="NZ_FAOZ01000017.1"/>
</dbReference>
<protein>
    <submittedName>
        <fullName evidence="4">Regulatory protein, tetR family</fullName>
    </submittedName>
</protein>
<name>A0A0S4QSE3_9ACTN</name>
<feature type="compositionally biased region" description="Low complexity" evidence="2">
    <location>
        <begin position="15"/>
        <end position="26"/>
    </location>
</feature>
<organism evidence="4 5">
    <name type="scientific">Parafrankia irregularis</name>
    <dbReference type="NCBI Taxonomy" id="795642"/>
    <lineage>
        <taxon>Bacteria</taxon>
        <taxon>Bacillati</taxon>
        <taxon>Actinomycetota</taxon>
        <taxon>Actinomycetes</taxon>
        <taxon>Frankiales</taxon>
        <taxon>Frankiaceae</taxon>
        <taxon>Parafrankia</taxon>
    </lineage>
</organism>
<proteinExistence type="predicted"/>
<accession>A0A0S4QSE3</accession>
<dbReference type="SUPFAM" id="SSF46689">
    <property type="entry name" value="Homeodomain-like"/>
    <property type="match status" value="1"/>
</dbReference>
<evidence type="ECO:0000259" key="3">
    <source>
        <dbReference type="Pfam" id="PF00440"/>
    </source>
</evidence>
<gene>
    <name evidence="4" type="ORF">Ga0074812_11746</name>
</gene>
<dbReference type="Gene3D" id="1.10.357.10">
    <property type="entry name" value="Tetracycline Repressor, domain 2"/>
    <property type="match status" value="1"/>
</dbReference>
<feature type="domain" description="HTH tetR-type" evidence="3">
    <location>
        <begin position="47"/>
        <end position="94"/>
    </location>
</feature>
<dbReference type="InterPro" id="IPR001647">
    <property type="entry name" value="HTH_TetR"/>
</dbReference>
<dbReference type="Pfam" id="PF00440">
    <property type="entry name" value="TetR_N"/>
    <property type="match status" value="1"/>
</dbReference>
<reference evidence="5" key="1">
    <citation type="submission" date="2015-11" db="EMBL/GenBank/DDBJ databases">
        <authorList>
            <person name="Varghese N."/>
        </authorList>
    </citation>
    <scope>NUCLEOTIDE SEQUENCE [LARGE SCALE GENOMIC DNA]</scope>
    <source>
        <strain evidence="5">DSM 45899</strain>
    </source>
</reference>
<sequence length="275" mass="29142">MPPTSPSAPPPATPAGPTALPSSPTAVEVDPRTVTAAPRAQDARLRLLLAAERLYAEQGLEAVSLRHICRAAGNGNNNAVQYHFGGERGLLAAIVAHRVPPLDRRRAELLATARSRGEDQTVRGLFDVLMRPLAEEARRPDSRYVGFLSRFSAHPPQLHPWWAGGRPAGAVGHKVSLAILELLSRVPESLRPLRLSHLVRLCLTALAEYGQFPAQNSGLAEDPKGPGNPYPGAGVNVSYEIYVADLFDLAAAALTAPASTISTSSTTTRSASGHA</sequence>
<dbReference type="Proteomes" id="UP000198802">
    <property type="component" value="Unassembled WGS sequence"/>
</dbReference>
<evidence type="ECO:0000313" key="4">
    <source>
        <dbReference type="EMBL" id="CUU58137.1"/>
    </source>
</evidence>
<keyword evidence="5" id="KW-1185">Reference proteome</keyword>
<evidence type="ECO:0000313" key="5">
    <source>
        <dbReference type="Proteomes" id="UP000198802"/>
    </source>
</evidence>
<dbReference type="AlphaFoldDB" id="A0A0S4QSE3"/>
<dbReference type="InterPro" id="IPR009057">
    <property type="entry name" value="Homeodomain-like_sf"/>
</dbReference>
<dbReference type="EMBL" id="FAOZ01000017">
    <property type="protein sequence ID" value="CUU58137.1"/>
    <property type="molecule type" value="Genomic_DNA"/>
</dbReference>
<dbReference type="GO" id="GO:0003677">
    <property type="term" value="F:DNA binding"/>
    <property type="evidence" value="ECO:0007669"/>
    <property type="project" value="UniProtKB-KW"/>
</dbReference>
<evidence type="ECO:0000256" key="2">
    <source>
        <dbReference type="SAM" id="MobiDB-lite"/>
    </source>
</evidence>
<feature type="region of interest" description="Disordered" evidence="2">
    <location>
        <begin position="1"/>
        <end position="26"/>
    </location>
</feature>
<feature type="compositionally biased region" description="Pro residues" evidence="2">
    <location>
        <begin position="1"/>
        <end position="14"/>
    </location>
</feature>
<keyword evidence="1" id="KW-0238">DNA-binding</keyword>
<evidence type="ECO:0000256" key="1">
    <source>
        <dbReference type="ARBA" id="ARBA00023125"/>
    </source>
</evidence>